<evidence type="ECO:0000313" key="3">
    <source>
        <dbReference type="Proteomes" id="UP000625711"/>
    </source>
</evidence>
<feature type="region of interest" description="Disordered" evidence="1">
    <location>
        <begin position="1"/>
        <end position="41"/>
    </location>
</feature>
<organism evidence="2 3">
    <name type="scientific">Rhynchophorus ferrugineus</name>
    <name type="common">Red palm weevil</name>
    <name type="synonym">Curculio ferrugineus</name>
    <dbReference type="NCBI Taxonomy" id="354439"/>
    <lineage>
        <taxon>Eukaryota</taxon>
        <taxon>Metazoa</taxon>
        <taxon>Ecdysozoa</taxon>
        <taxon>Arthropoda</taxon>
        <taxon>Hexapoda</taxon>
        <taxon>Insecta</taxon>
        <taxon>Pterygota</taxon>
        <taxon>Neoptera</taxon>
        <taxon>Endopterygota</taxon>
        <taxon>Coleoptera</taxon>
        <taxon>Polyphaga</taxon>
        <taxon>Cucujiformia</taxon>
        <taxon>Curculionidae</taxon>
        <taxon>Dryophthorinae</taxon>
        <taxon>Rhynchophorus</taxon>
    </lineage>
</organism>
<dbReference type="EMBL" id="JAACXV010014640">
    <property type="protein sequence ID" value="KAF7265173.1"/>
    <property type="molecule type" value="Genomic_DNA"/>
</dbReference>
<feature type="region of interest" description="Disordered" evidence="1">
    <location>
        <begin position="656"/>
        <end position="705"/>
    </location>
</feature>
<sequence length="826" mass="94645">MGKSGDTASLESNSKSLLNGSNVKLRKTKRSKKVTKLQDMEESFRKQSVNNLLQGCAEKEDEVVEVRKSSRIKNITGKIQNTFETMNQKKSPLKISQKNNNIKRLTRSVCQNADRLLSHNAGKSDVNKTSDNNKINLCKSTSKTKTSPIASKHLVIELENIQRTKSSYKLMSSLKSPSSQKPKNCKKELIVKIDRLVDENIRTADKTTLNSVVDNKDEESRNNINMKDQVEALADEPEAVPLNRRFQSQMRNKLIELEQKKDHAPANNEDKVKIKQFNGKILRNKQRKHYAEESLEEEIKNDEPKPLKKRVVPIYRVQLPDVELKGIQDLYEFNDCSPKLNKQLKRIRNRKSSLIFDKHTYEVLRKIEAKEIKAKKKAQPKKKAALRKEYADIVNCIVGNVMEKVRKKNYDCEKLTNPERSKKVKIKTIEFRDFKNEINVTAKGLLTENNITTEKNIKSARDISDLDENSKDCCISPIPKCDSVDNYFGFTEESPISPPINIISNILIKSASTPVNFQGIPRRRPNANSTMRSPWRINGIATRPIFVSVKKNALPRIDQDMVLDHTVVKDIEESHSKTVNRILEDATKEPVQQSILDFVESNVERKLERSLFDYEDFQSPVKNNARDKENAGVNKVKRSLMGLSIVSSTPVQRNVLGDISNSSGELSNGSRNNQTLFGFDNSDQEVPQDENSPPSKPNRFDPSTLKNYIIKRKKAKVKVELAATPVVTNLDQSFSIVEDSDDHGDSNYKLFDEPESFLEDIKPIDLIEEKKRRRRRLDSSSSDISDTDHKQKKMKKRTKINVEQEKWIDEFNKQCEEVDDYDLILE</sequence>
<comment type="caution">
    <text evidence="2">The sequence shown here is derived from an EMBL/GenBank/DDBJ whole genome shotgun (WGS) entry which is preliminary data.</text>
</comment>
<feature type="compositionally biased region" description="Polar residues" evidence="1">
    <location>
        <begin position="1"/>
        <end position="22"/>
    </location>
</feature>
<gene>
    <name evidence="2" type="ORF">GWI33_021366</name>
</gene>
<dbReference type="Proteomes" id="UP000625711">
    <property type="component" value="Unassembled WGS sequence"/>
</dbReference>
<feature type="compositionally biased region" description="Basic residues" evidence="1">
    <location>
        <begin position="24"/>
        <end position="35"/>
    </location>
</feature>
<proteinExistence type="predicted"/>
<evidence type="ECO:0000313" key="2">
    <source>
        <dbReference type="EMBL" id="KAF7265173.1"/>
    </source>
</evidence>
<name>A0A834HPQ1_RHYFE</name>
<protein>
    <submittedName>
        <fullName evidence="2">Uncharacterized protein</fullName>
    </submittedName>
</protein>
<keyword evidence="3" id="KW-1185">Reference proteome</keyword>
<feature type="compositionally biased region" description="Polar residues" evidence="1">
    <location>
        <begin position="659"/>
        <end position="676"/>
    </location>
</feature>
<dbReference type="AlphaFoldDB" id="A0A834HPQ1"/>
<reference evidence="2" key="1">
    <citation type="submission" date="2020-08" db="EMBL/GenBank/DDBJ databases">
        <title>Genome sequencing and assembly of the red palm weevil Rhynchophorus ferrugineus.</title>
        <authorList>
            <person name="Dias G.B."/>
            <person name="Bergman C.M."/>
            <person name="Manee M."/>
        </authorList>
    </citation>
    <scope>NUCLEOTIDE SEQUENCE</scope>
    <source>
        <strain evidence="2">AA-2017</strain>
        <tissue evidence="2">Whole larva</tissue>
    </source>
</reference>
<feature type="region of interest" description="Disordered" evidence="1">
    <location>
        <begin position="772"/>
        <end position="798"/>
    </location>
</feature>
<evidence type="ECO:0000256" key="1">
    <source>
        <dbReference type="SAM" id="MobiDB-lite"/>
    </source>
</evidence>
<accession>A0A834HPQ1</accession>
<dbReference type="OrthoDB" id="6784865at2759"/>